<dbReference type="RefSeq" id="WP_325775613.1">
    <property type="nucleotide sequence ID" value="NZ_VTDN01000007.1"/>
</dbReference>
<dbReference type="Pfam" id="PF03929">
    <property type="entry name" value="PepSY_TM"/>
    <property type="match status" value="1"/>
</dbReference>
<dbReference type="Proteomes" id="UP001339883">
    <property type="component" value="Unassembled WGS sequence"/>
</dbReference>
<keyword evidence="1" id="KW-1133">Transmembrane helix</keyword>
<feature type="transmembrane region" description="Helical" evidence="1">
    <location>
        <begin position="406"/>
        <end position="426"/>
    </location>
</feature>
<reference evidence="2 3" key="1">
    <citation type="submission" date="2019-08" db="EMBL/GenBank/DDBJ databases">
        <title>Five species of Acinetobacter isolated from floral nectar and animal pollinators.</title>
        <authorList>
            <person name="Hendry T.A."/>
        </authorList>
    </citation>
    <scope>NUCLEOTIDE SEQUENCE [LARGE SCALE GENOMIC DNA]</scope>
    <source>
        <strain evidence="2 3">MD18.27</strain>
    </source>
</reference>
<accession>A0ABU6DTR2</accession>
<gene>
    <name evidence="2" type="ORF">I2F25_09315</name>
</gene>
<feature type="transmembrane region" description="Helical" evidence="1">
    <location>
        <begin position="199"/>
        <end position="218"/>
    </location>
</feature>
<evidence type="ECO:0000313" key="3">
    <source>
        <dbReference type="Proteomes" id="UP001339883"/>
    </source>
</evidence>
<evidence type="ECO:0000256" key="1">
    <source>
        <dbReference type="SAM" id="Phobius"/>
    </source>
</evidence>
<feature type="transmembrane region" description="Helical" evidence="1">
    <location>
        <begin position="157"/>
        <end position="178"/>
    </location>
</feature>
<name>A0ABU6DTR2_9GAMM</name>
<proteinExistence type="predicted"/>
<dbReference type="PANTHER" id="PTHR34219:SF1">
    <property type="entry name" value="PEPSY DOMAIN-CONTAINING PROTEIN"/>
    <property type="match status" value="1"/>
</dbReference>
<evidence type="ECO:0000313" key="2">
    <source>
        <dbReference type="EMBL" id="MEB5477238.1"/>
    </source>
</evidence>
<comment type="caution">
    <text evidence="2">The sequence shown here is derived from an EMBL/GenBank/DDBJ whole genome shotgun (WGS) entry which is preliminary data.</text>
</comment>
<keyword evidence="3" id="KW-1185">Reference proteome</keyword>
<keyword evidence="1" id="KW-0812">Transmembrane</keyword>
<feature type="transmembrane region" description="Helical" evidence="1">
    <location>
        <begin position="362"/>
        <end position="386"/>
    </location>
</feature>
<protein>
    <submittedName>
        <fullName evidence="2">PepSY domain-containing protein</fullName>
    </submittedName>
</protein>
<feature type="transmembrane region" description="Helical" evidence="1">
    <location>
        <begin position="20"/>
        <end position="42"/>
    </location>
</feature>
<feature type="transmembrane region" description="Helical" evidence="1">
    <location>
        <begin position="432"/>
        <end position="450"/>
    </location>
</feature>
<dbReference type="PANTHER" id="PTHR34219">
    <property type="entry name" value="IRON-REGULATED INNER MEMBRANE PROTEIN-RELATED"/>
    <property type="match status" value="1"/>
</dbReference>
<keyword evidence="1" id="KW-0472">Membrane</keyword>
<dbReference type="EMBL" id="VTDN01000007">
    <property type="protein sequence ID" value="MEB5477238.1"/>
    <property type="molecule type" value="Genomic_DNA"/>
</dbReference>
<sequence>MRRSLPFRNFLDQTLRVLHIYVGVLVAPFIFIAALTGTLYGLTPQIEKTLYETYLVAKYQSHQVPYLLSEQVQRAQKFVPSSAHIIAVRPAKDANTTTRVLYMDMNNPSQTTAIFINPYNLTMQGKLSVYGTSGILPMRTFLDHLHRDLLLGQYGRIYSELAASWLGIFAITGLIQWLRIKRKNVGEHIRRRSIHWHSLIGICVLPMLLFFSVTGLTWSNWAGGNIAKFRHWINSDTPSLNTQLGTHQGVQPDEHAEHRMGMMMHHNSEMKLKNLTDFDEILNIARASGLNAPALQIKPSYDEKRAWVIEELQHQWPIKIDALAVDIKQQKIIDRIYFKDFPLSAKLTRWGVDLHIGILFGWINQLFLVLAGLALLMIIFFAYRAWFSYMKPWQTLYQCNHQLMHWWRRASYMQLSVCIVILIMLYFIVPVWAISIVLLNIFVAIHWLFLKDKKQS</sequence>
<organism evidence="2 3">
    <name type="scientific">Acinetobacter pollinis</name>
    <dbReference type="NCBI Taxonomy" id="2605270"/>
    <lineage>
        <taxon>Bacteria</taxon>
        <taxon>Pseudomonadati</taxon>
        <taxon>Pseudomonadota</taxon>
        <taxon>Gammaproteobacteria</taxon>
        <taxon>Moraxellales</taxon>
        <taxon>Moraxellaceae</taxon>
        <taxon>Acinetobacter</taxon>
    </lineage>
</organism>
<dbReference type="InterPro" id="IPR005625">
    <property type="entry name" value="PepSY-ass_TM"/>
</dbReference>